<evidence type="ECO:0000313" key="2">
    <source>
        <dbReference type="EMBL" id="OQP60440.1"/>
    </source>
</evidence>
<name>A0A1V9FQ34_9BACT</name>
<dbReference type="AlphaFoldDB" id="A0A1V9FQ34"/>
<keyword evidence="3" id="KW-1185">Reference proteome</keyword>
<dbReference type="OrthoDB" id="1442394at2"/>
<keyword evidence="1" id="KW-1133">Transmembrane helix</keyword>
<dbReference type="Proteomes" id="UP000192796">
    <property type="component" value="Unassembled WGS sequence"/>
</dbReference>
<evidence type="ECO:0000313" key="3">
    <source>
        <dbReference type="Proteomes" id="UP000192796"/>
    </source>
</evidence>
<proteinExistence type="predicted"/>
<keyword evidence="1" id="KW-0812">Transmembrane</keyword>
<evidence type="ECO:0008006" key="4">
    <source>
        <dbReference type="Google" id="ProtNLM"/>
    </source>
</evidence>
<dbReference type="RefSeq" id="WP_081153129.1">
    <property type="nucleotide sequence ID" value="NZ_LVYD01000063.1"/>
</dbReference>
<feature type="transmembrane region" description="Helical" evidence="1">
    <location>
        <begin position="59"/>
        <end position="80"/>
    </location>
</feature>
<keyword evidence="1" id="KW-0472">Membrane</keyword>
<dbReference type="EMBL" id="LVYD01000063">
    <property type="protein sequence ID" value="OQP60440.1"/>
    <property type="molecule type" value="Genomic_DNA"/>
</dbReference>
<reference evidence="2 3" key="1">
    <citation type="submission" date="2016-03" db="EMBL/GenBank/DDBJ databases">
        <title>Niastella vici sp. nov., isolated from farmland soil.</title>
        <authorList>
            <person name="Chen L."/>
            <person name="Wang D."/>
            <person name="Yang S."/>
            <person name="Wang G."/>
        </authorList>
    </citation>
    <scope>NUCLEOTIDE SEQUENCE [LARGE SCALE GENOMIC DNA]</scope>
    <source>
        <strain evidence="2 3">DJ57</strain>
    </source>
</reference>
<organism evidence="2 3">
    <name type="scientific">Niastella vici</name>
    <dbReference type="NCBI Taxonomy" id="1703345"/>
    <lineage>
        <taxon>Bacteria</taxon>
        <taxon>Pseudomonadati</taxon>
        <taxon>Bacteroidota</taxon>
        <taxon>Chitinophagia</taxon>
        <taxon>Chitinophagales</taxon>
        <taxon>Chitinophagaceae</taxon>
        <taxon>Niastella</taxon>
    </lineage>
</organism>
<evidence type="ECO:0000256" key="1">
    <source>
        <dbReference type="SAM" id="Phobius"/>
    </source>
</evidence>
<comment type="caution">
    <text evidence="2">The sequence shown here is derived from an EMBL/GenBank/DDBJ whole genome shotgun (WGS) entry which is preliminary data.</text>
</comment>
<gene>
    <name evidence="2" type="ORF">A3860_33495</name>
</gene>
<accession>A0A1V9FQ34</accession>
<protein>
    <recommendedName>
        <fullName evidence="4">Letm1 RBD domain-containing protein</fullName>
    </recommendedName>
</protein>
<sequence>MEIIAILETHIHHFLHNLKTEGKGEREAALIIVKFIREGKITAEEDHILKTQVMDSLKILGIGVPFVLIPGASVLMPILIKVASKHHIELMPSAFITQAETNLPDVNLQHPDHHQGQ</sequence>